<protein>
    <submittedName>
        <fullName evidence="4">Spore germination protein B1</fullName>
    </submittedName>
</protein>
<dbReference type="Proteomes" id="UP000075737">
    <property type="component" value="Unassembled WGS sequence"/>
</dbReference>
<name>A0A162MI82_9FIRM</name>
<comment type="similarity">
    <text evidence="1">Belongs to the GerABKA family.</text>
</comment>
<dbReference type="OrthoDB" id="1726708at2"/>
<evidence type="ECO:0000313" key="5">
    <source>
        <dbReference type="Proteomes" id="UP000075737"/>
    </source>
</evidence>
<dbReference type="RefSeq" id="WP_068748447.1">
    <property type="nucleotide sequence ID" value="NZ_LOHZ01000030.1"/>
</dbReference>
<dbReference type="GO" id="GO:0009847">
    <property type="term" value="P:spore germination"/>
    <property type="evidence" value="ECO:0007669"/>
    <property type="project" value="InterPro"/>
</dbReference>
<accession>A0A162MI82</accession>
<gene>
    <name evidence="4" type="primary">gerBA_1</name>
    <name evidence="4" type="ORF">ATZ99_13280</name>
</gene>
<sequence>MKKLFKTLFNTEKTEIYHKKDIYPDTSRKLNKDIKENLKILSEEYFIDCDDVILREFDVMDASGKRHRMAVVWIDGLVDKQLIQDHVIKALLIFGREMPPAAGADRFLLLIKESFLTAADLKESDNFGEAVLAVLSGDTLLLLDGVGKTLIISSRGWEKRSIQEPSTEAVIHGPKDGFTETFRINVAQVRRRIKDPNLKIKTIRLGRHTRTDVAVMYIKGIANPKVVEEFLKRLDKVDVESIMDAGYLEQYIEDSWASPFPLFRRTERPDVVSAALLEGCVALICDNTPYALIAPVTFWSLFHSAEDFYERWHIATLVRYLRFLAVFTATSAPALYVAFVSFHPGLLPTDLALSIGASREGVPFSSTIEALIMMTALELLREAGVRLPGPIGQTIGIVGGLVVGEAAVRAGIVSPIMVIVIAVNAISSFAIPSYSVAIGFRLLTFIFLALSSLAGLYGIAIGYIWFVLYLCTLKSFGANYLDPFVNLDPEKMEDLMVRYPLRFMSKRPDFTHPLDETTINKELLSKIQSGDEDADG</sequence>
<comment type="caution">
    <text evidence="4">The sequence shown here is derived from an EMBL/GenBank/DDBJ whole genome shotgun (WGS) entry which is preliminary data.</text>
</comment>
<feature type="transmembrane region" description="Helical" evidence="3">
    <location>
        <begin position="320"/>
        <end position="342"/>
    </location>
</feature>
<feature type="transmembrane region" description="Helical" evidence="3">
    <location>
        <begin position="443"/>
        <end position="466"/>
    </location>
</feature>
<keyword evidence="3" id="KW-0812">Transmembrane</keyword>
<keyword evidence="5" id="KW-1185">Reference proteome</keyword>
<dbReference type="GO" id="GO:0016020">
    <property type="term" value="C:membrane"/>
    <property type="evidence" value="ECO:0007669"/>
    <property type="project" value="InterPro"/>
</dbReference>
<dbReference type="InterPro" id="IPR050768">
    <property type="entry name" value="UPF0353/GerABKA_families"/>
</dbReference>
<reference evidence="4 5" key="1">
    <citation type="submission" date="2015-12" db="EMBL/GenBank/DDBJ databases">
        <title>Draft genome of Thermovenabulum gondwanense isolated from a red thermophilic microbial mat colonisisng an outflow channel of a bore well.</title>
        <authorList>
            <person name="Patel B.K."/>
        </authorList>
    </citation>
    <scope>NUCLEOTIDE SEQUENCE [LARGE SCALE GENOMIC DNA]</scope>
    <source>
        <strain evidence="4 5">R270</strain>
    </source>
</reference>
<dbReference type="PIRSF" id="PIRSF005690">
    <property type="entry name" value="GerBA"/>
    <property type="match status" value="1"/>
</dbReference>
<dbReference type="PATRIC" id="fig|520767.4.peg.1430"/>
<dbReference type="AlphaFoldDB" id="A0A162MI82"/>
<dbReference type="InterPro" id="IPR004995">
    <property type="entry name" value="Spore_Ger"/>
</dbReference>
<evidence type="ECO:0000256" key="3">
    <source>
        <dbReference type="SAM" id="Phobius"/>
    </source>
</evidence>
<dbReference type="PANTHER" id="PTHR22550:SF5">
    <property type="entry name" value="LEUCINE ZIPPER PROTEIN 4"/>
    <property type="match status" value="1"/>
</dbReference>
<dbReference type="EMBL" id="LOHZ01000030">
    <property type="protein sequence ID" value="KYO66136.1"/>
    <property type="molecule type" value="Genomic_DNA"/>
</dbReference>
<organism evidence="4 5">
    <name type="scientific">Thermovenabulum gondwanense</name>
    <dbReference type="NCBI Taxonomy" id="520767"/>
    <lineage>
        <taxon>Bacteria</taxon>
        <taxon>Bacillati</taxon>
        <taxon>Bacillota</taxon>
        <taxon>Clostridia</taxon>
        <taxon>Thermosediminibacterales</taxon>
        <taxon>Thermosediminibacteraceae</taxon>
        <taxon>Thermovenabulum</taxon>
    </lineage>
</organism>
<dbReference type="Pfam" id="PF03323">
    <property type="entry name" value="GerA"/>
    <property type="match status" value="1"/>
</dbReference>
<evidence type="ECO:0000256" key="2">
    <source>
        <dbReference type="ARBA" id="ARBA00023136"/>
    </source>
</evidence>
<keyword evidence="3" id="KW-1133">Transmembrane helix</keyword>
<dbReference type="PANTHER" id="PTHR22550">
    <property type="entry name" value="SPORE GERMINATION PROTEIN"/>
    <property type="match status" value="1"/>
</dbReference>
<proteinExistence type="inferred from homology"/>
<evidence type="ECO:0000256" key="1">
    <source>
        <dbReference type="ARBA" id="ARBA00005278"/>
    </source>
</evidence>
<feature type="transmembrane region" description="Helical" evidence="3">
    <location>
        <begin position="410"/>
        <end position="431"/>
    </location>
</feature>
<evidence type="ECO:0000313" key="4">
    <source>
        <dbReference type="EMBL" id="KYO66136.1"/>
    </source>
</evidence>
<dbReference type="STRING" id="520767.ATZ99_13280"/>
<keyword evidence="2 3" id="KW-0472">Membrane</keyword>